<protein>
    <submittedName>
        <fullName evidence="1">Uncharacterized protein</fullName>
    </submittedName>
</protein>
<evidence type="ECO:0000313" key="1">
    <source>
        <dbReference type="EMBL" id="MBK1621363.1"/>
    </source>
</evidence>
<keyword evidence="2" id="KW-1185">Reference proteome</keyword>
<reference evidence="1 2" key="1">
    <citation type="journal article" date="2020" name="Microorganisms">
        <title>Osmotic Adaptation and Compatible Solute Biosynthesis of Phototrophic Bacteria as Revealed from Genome Analyses.</title>
        <authorList>
            <person name="Imhoff J.F."/>
            <person name="Rahn T."/>
            <person name="Kunzel S."/>
            <person name="Keller A."/>
            <person name="Neulinger S.C."/>
        </authorList>
    </citation>
    <scope>NUCLEOTIDE SEQUENCE [LARGE SCALE GENOMIC DNA]</scope>
    <source>
        <strain evidence="1 2">DSM 25653</strain>
    </source>
</reference>
<accession>A0A9X0WE66</accession>
<sequence>MTNFSMSPTLPSTIELVLRHRLERFSRTAFDPREKSALGATTAALKTRADIARIVISISDAADCPTRGPPAWDDDLWPMLDCDLLGQPEPDVEFDQRVSC</sequence>
<evidence type="ECO:0000313" key="2">
    <source>
        <dbReference type="Proteomes" id="UP001138768"/>
    </source>
</evidence>
<dbReference type="EMBL" id="NRRY01000070">
    <property type="protein sequence ID" value="MBK1621363.1"/>
    <property type="molecule type" value="Genomic_DNA"/>
</dbReference>
<proteinExistence type="predicted"/>
<name>A0A9X0WE66_9GAMM</name>
<organism evidence="1 2">
    <name type="scientific">Lamprobacter modestohalophilus</name>
    <dbReference type="NCBI Taxonomy" id="1064514"/>
    <lineage>
        <taxon>Bacteria</taxon>
        <taxon>Pseudomonadati</taxon>
        <taxon>Pseudomonadota</taxon>
        <taxon>Gammaproteobacteria</taxon>
        <taxon>Chromatiales</taxon>
        <taxon>Chromatiaceae</taxon>
        <taxon>Lamprobacter</taxon>
    </lineage>
</organism>
<comment type="caution">
    <text evidence="1">The sequence shown here is derived from an EMBL/GenBank/DDBJ whole genome shotgun (WGS) entry which is preliminary data.</text>
</comment>
<dbReference type="AlphaFoldDB" id="A0A9X0WE66"/>
<dbReference type="Proteomes" id="UP001138768">
    <property type="component" value="Unassembled WGS sequence"/>
</dbReference>
<gene>
    <name evidence="1" type="ORF">CKO42_23705</name>
</gene>